<dbReference type="PIRSF" id="PIRSF009320">
    <property type="entry name" value="Nuc_binding_HP_1000"/>
    <property type="match status" value="1"/>
</dbReference>
<reference evidence="1 2" key="1">
    <citation type="submission" date="2017-04" db="EMBL/GenBank/DDBJ databases">
        <title>Draft genome sequence of Zooshikella ganghwensis VG4 isolated from Red Sea sediments.</title>
        <authorList>
            <person name="Rehman Z."/>
            <person name="Alam I."/>
            <person name="Kamau A."/>
            <person name="Bajic V."/>
            <person name="Leiknes T."/>
        </authorList>
    </citation>
    <scope>NUCLEOTIDE SEQUENCE [LARGE SCALE GENOMIC DNA]</scope>
    <source>
        <strain evidence="1 2">VG4</strain>
    </source>
</reference>
<evidence type="ECO:0000313" key="1">
    <source>
        <dbReference type="EMBL" id="RDH41634.1"/>
    </source>
</evidence>
<dbReference type="Pfam" id="PF09140">
    <property type="entry name" value="MipZ"/>
    <property type="match status" value="1"/>
</dbReference>
<name>A0A4P9VGY6_9GAMM</name>
<dbReference type="Proteomes" id="UP000257039">
    <property type="component" value="Unassembled WGS sequence"/>
</dbReference>
<dbReference type="Gene3D" id="3.40.50.300">
    <property type="entry name" value="P-loop containing nucleotide triphosphate hydrolases"/>
    <property type="match status" value="1"/>
</dbReference>
<sequence length="232" mass="25780">MIYLIGGEKGGSGKSCIAQNFAVALKRRDHDVLLVDADPQLTTFTWVKERSKNDKLQHIPCVQLHNSGADAESLEAVEDVRKTLQDLKKRYQTIVIDAGGQDSEALRAAMTVADRMIIPLRPKRRDLKTLLKMRKLVAMATAVNPKLIARSVLTQCPPSNKSINKQVVNKRVQGAKDICESFEIPALNSFIVMRNAYDDSDEAGCAVFEGPDSVDEKAIEEIEEMTKEILEI</sequence>
<organism evidence="1 2">
    <name type="scientific">Zooshikella ganghwensis</name>
    <dbReference type="NCBI Taxonomy" id="202772"/>
    <lineage>
        <taxon>Bacteria</taxon>
        <taxon>Pseudomonadati</taxon>
        <taxon>Pseudomonadota</taxon>
        <taxon>Gammaproteobacteria</taxon>
        <taxon>Oceanospirillales</taxon>
        <taxon>Zooshikellaceae</taxon>
        <taxon>Zooshikella</taxon>
    </lineage>
</organism>
<comment type="caution">
    <text evidence="1">The sequence shown here is derived from an EMBL/GenBank/DDBJ whole genome shotgun (WGS) entry which is preliminary data.</text>
</comment>
<accession>A0A4P9VGY6</accession>
<protein>
    <submittedName>
        <fullName evidence="1">Chromosome partitioning protein ParA</fullName>
    </submittedName>
</protein>
<gene>
    <name evidence="1" type="ORF">B9G39_27615</name>
</gene>
<dbReference type="AlphaFoldDB" id="A0A4P9VGY6"/>
<proteinExistence type="predicted"/>
<evidence type="ECO:0000313" key="2">
    <source>
        <dbReference type="Proteomes" id="UP000257039"/>
    </source>
</evidence>
<dbReference type="EMBL" id="NDXW01000006">
    <property type="protein sequence ID" value="RDH41634.1"/>
    <property type="molecule type" value="Genomic_DNA"/>
</dbReference>
<dbReference type="InterPro" id="IPR027417">
    <property type="entry name" value="P-loop_NTPase"/>
</dbReference>
<keyword evidence="2" id="KW-1185">Reference proteome</keyword>
<dbReference type="PANTHER" id="PTHR13696">
    <property type="entry name" value="P-LOOP CONTAINING NUCLEOSIDE TRIPHOSPHATE HYDROLASE"/>
    <property type="match status" value="1"/>
</dbReference>
<dbReference type="InterPro" id="IPR050678">
    <property type="entry name" value="DNA_Partitioning_ATPase"/>
</dbReference>
<dbReference type="PANTHER" id="PTHR13696:SF96">
    <property type="entry name" value="COBQ_COBB_MIND_PARA NUCLEOTIDE BINDING DOMAIN-CONTAINING PROTEIN"/>
    <property type="match status" value="1"/>
</dbReference>
<dbReference type="RefSeq" id="WP_094789733.1">
    <property type="nucleotide sequence ID" value="NZ_NDXW01000006.1"/>
</dbReference>
<dbReference type="SUPFAM" id="SSF52540">
    <property type="entry name" value="P-loop containing nucleoside triphosphate hydrolases"/>
    <property type="match status" value="1"/>
</dbReference>
<dbReference type="CDD" id="cd02042">
    <property type="entry name" value="ParAB_family"/>
    <property type="match status" value="1"/>
</dbReference>
<dbReference type="InterPro" id="IPR015223">
    <property type="entry name" value="MipZ"/>
</dbReference>